<dbReference type="AlphaFoldDB" id="A0A2K1P512"/>
<dbReference type="SMART" id="SM01092">
    <property type="entry name" value="CO_deh_flav_C"/>
    <property type="match status" value="1"/>
</dbReference>
<keyword evidence="6" id="KW-1185">Reference proteome</keyword>
<sequence>MKEYTGELGSKQEDFGRDSDQYFAPKTLKEATEILSRYSPNIKIIAGGTDVLVDYFDRLYEIERWLSLKNLNELKKIEINNDRVEIGALLTHDELEKSEIIQRYFPLISQAAWDVGSPQIRNMGTIGGNIANSSPAGDLLPPLMAYDALFKLTSQNETREVPAQDFFLGPKKNVLIKNEIIEKIIIPIPQKHTYGKWFKVGKRNALIISSITLALVVTFDDDERIKTVKCCLGSVAPVPVEISQIQPLMVGKRLNELDYSQIGKVVSENISPIDDIRGTKEYRIDVAKNLTVNALNEIERMVRVG</sequence>
<evidence type="ECO:0000259" key="4">
    <source>
        <dbReference type="PROSITE" id="PS51387"/>
    </source>
</evidence>
<gene>
    <name evidence="5" type="ORF">X927_10235</name>
</gene>
<protein>
    <recommendedName>
        <fullName evidence="4">FAD-binding PCMH-type domain-containing protein</fullName>
    </recommendedName>
</protein>
<dbReference type="InterPro" id="IPR016169">
    <property type="entry name" value="FAD-bd_PCMH_sub2"/>
</dbReference>
<dbReference type="Proteomes" id="UP000236604">
    <property type="component" value="Unassembled WGS sequence"/>
</dbReference>
<dbReference type="EMBL" id="AZRN01000036">
    <property type="protein sequence ID" value="PNR97879.1"/>
    <property type="molecule type" value="Genomic_DNA"/>
</dbReference>
<dbReference type="PANTHER" id="PTHR42659">
    <property type="entry name" value="XANTHINE DEHYDROGENASE SUBUNIT C-RELATED"/>
    <property type="match status" value="1"/>
</dbReference>
<dbReference type="Pfam" id="PF00941">
    <property type="entry name" value="FAD_binding_5"/>
    <property type="match status" value="1"/>
</dbReference>
<proteinExistence type="predicted"/>
<feature type="domain" description="FAD-binding PCMH-type" evidence="4">
    <location>
        <begin position="15"/>
        <end position="191"/>
    </location>
</feature>
<dbReference type="InterPro" id="IPR036683">
    <property type="entry name" value="CO_DH_flav_C_dom_sf"/>
</dbReference>
<dbReference type="InterPro" id="IPR036318">
    <property type="entry name" value="FAD-bd_PCMH-like_sf"/>
</dbReference>
<keyword evidence="1" id="KW-0285">Flavoprotein</keyword>
<dbReference type="SUPFAM" id="SSF56176">
    <property type="entry name" value="FAD-binding/transporter-associated domain-like"/>
    <property type="match status" value="1"/>
</dbReference>
<comment type="caution">
    <text evidence="5">The sequence shown here is derived from an EMBL/GenBank/DDBJ whole genome shotgun (WGS) entry which is preliminary data.</text>
</comment>
<dbReference type="RefSeq" id="WP_103077908.1">
    <property type="nucleotide sequence ID" value="NZ_AZRN01000036.1"/>
</dbReference>
<dbReference type="Pfam" id="PF03450">
    <property type="entry name" value="CO_deh_flav_C"/>
    <property type="match status" value="1"/>
</dbReference>
<dbReference type="InterPro" id="IPR051312">
    <property type="entry name" value="Diverse_Substr_Oxidored"/>
</dbReference>
<evidence type="ECO:0000313" key="6">
    <source>
        <dbReference type="Proteomes" id="UP000236604"/>
    </source>
</evidence>
<evidence type="ECO:0000256" key="3">
    <source>
        <dbReference type="ARBA" id="ARBA00023002"/>
    </source>
</evidence>
<keyword evidence="3" id="KW-0560">Oxidoreductase</keyword>
<dbReference type="GO" id="GO:0071949">
    <property type="term" value="F:FAD binding"/>
    <property type="evidence" value="ECO:0007669"/>
    <property type="project" value="InterPro"/>
</dbReference>
<organism evidence="5 6">
    <name type="scientific">Petrotoga mexicana DSM 14811</name>
    <dbReference type="NCBI Taxonomy" id="1122954"/>
    <lineage>
        <taxon>Bacteria</taxon>
        <taxon>Thermotogati</taxon>
        <taxon>Thermotogota</taxon>
        <taxon>Thermotogae</taxon>
        <taxon>Petrotogales</taxon>
        <taxon>Petrotogaceae</taxon>
        <taxon>Petrotoga</taxon>
    </lineage>
</organism>
<dbReference type="Gene3D" id="3.30.465.10">
    <property type="match status" value="1"/>
</dbReference>
<reference evidence="5 6" key="1">
    <citation type="submission" date="2013-12" db="EMBL/GenBank/DDBJ databases">
        <title>Comparative genomics of Petrotoga isolates.</title>
        <authorList>
            <person name="Nesbo C.L."/>
            <person name="Charchuk R."/>
            <person name="Chow K."/>
        </authorList>
    </citation>
    <scope>NUCLEOTIDE SEQUENCE [LARGE SCALE GENOMIC DNA]</scope>
    <source>
        <strain evidence="5 6">DSM 14811</strain>
    </source>
</reference>
<dbReference type="SUPFAM" id="SSF55447">
    <property type="entry name" value="CO dehydrogenase flavoprotein C-terminal domain-like"/>
    <property type="match status" value="1"/>
</dbReference>
<evidence type="ECO:0000256" key="1">
    <source>
        <dbReference type="ARBA" id="ARBA00022630"/>
    </source>
</evidence>
<dbReference type="InterPro" id="IPR005107">
    <property type="entry name" value="CO_DH_flav_C"/>
</dbReference>
<dbReference type="GO" id="GO:0016491">
    <property type="term" value="F:oxidoreductase activity"/>
    <property type="evidence" value="ECO:0007669"/>
    <property type="project" value="UniProtKB-KW"/>
</dbReference>
<dbReference type="Gene3D" id="3.30.390.50">
    <property type="entry name" value="CO dehydrogenase flavoprotein, C-terminal domain"/>
    <property type="match status" value="1"/>
</dbReference>
<name>A0A2K1P512_9BACT</name>
<dbReference type="FunFam" id="3.30.465.10:FF:000017">
    <property type="entry name" value="Xanthine dehydrogenase, FAD binding subunit"/>
    <property type="match status" value="1"/>
</dbReference>
<dbReference type="InterPro" id="IPR002346">
    <property type="entry name" value="Mopterin_DH_FAD-bd"/>
</dbReference>
<dbReference type="InterPro" id="IPR016167">
    <property type="entry name" value="FAD-bd_PCMH_sub1"/>
</dbReference>
<dbReference type="PROSITE" id="PS51387">
    <property type="entry name" value="FAD_PCMH"/>
    <property type="match status" value="1"/>
</dbReference>
<accession>A0A2K1P512</accession>
<evidence type="ECO:0000256" key="2">
    <source>
        <dbReference type="ARBA" id="ARBA00022827"/>
    </source>
</evidence>
<keyword evidence="2" id="KW-0274">FAD</keyword>
<evidence type="ECO:0000313" key="5">
    <source>
        <dbReference type="EMBL" id="PNR97879.1"/>
    </source>
</evidence>
<dbReference type="Gene3D" id="3.30.43.10">
    <property type="entry name" value="Uridine Diphospho-n-acetylenolpyruvylglucosamine Reductase, domain 2"/>
    <property type="match status" value="1"/>
</dbReference>
<dbReference type="InterPro" id="IPR016166">
    <property type="entry name" value="FAD-bd_PCMH"/>
</dbReference>
<dbReference type="PANTHER" id="PTHR42659:SF9">
    <property type="entry name" value="XANTHINE DEHYDROGENASE FAD-BINDING SUBUNIT XDHB-RELATED"/>
    <property type="match status" value="1"/>
</dbReference>